<evidence type="ECO:0000313" key="2">
    <source>
        <dbReference type="Proteomes" id="UP000295097"/>
    </source>
</evidence>
<dbReference type="NCBIfam" id="TIGR01635">
    <property type="entry name" value="tail_comp_S"/>
    <property type="match status" value="1"/>
</dbReference>
<dbReference type="Pfam" id="PF05069">
    <property type="entry name" value="Phage_tail_S"/>
    <property type="match status" value="1"/>
</dbReference>
<proteinExistence type="predicted"/>
<protein>
    <submittedName>
        <fullName evidence="1">Phage virion morphogenesis protein</fullName>
    </submittedName>
</protein>
<organism evidence="1 2">
    <name type="scientific">Martelella mediterranea</name>
    <dbReference type="NCBI Taxonomy" id="293089"/>
    <lineage>
        <taxon>Bacteria</taxon>
        <taxon>Pseudomonadati</taxon>
        <taxon>Pseudomonadota</taxon>
        <taxon>Alphaproteobacteria</taxon>
        <taxon>Hyphomicrobiales</taxon>
        <taxon>Aurantimonadaceae</taxon>
        <taxon>Martelella</taxon>
    </lineage>
</organism>
<gene>
    <name evidence="1" type="ORF">EDC90_102637</name>
</gene>
<dbReference type="Proteomes" id="UP000295097">
    <property type="component" value="Unassembled WGS sequence"/>
</dbReference>
<keyword evidence="2" id="KW-1185">Reference proteome</keyword>
<comment type="caution">
    <text evidence="1">The sequence shown here is derived from an EMBL/GenBank/DDBJ whole genome shotgun (WGS) entry which is preliminary data.</text>
</comment>
<dbReference type="EMBL" id="SMAR01000026">
    <property type="protein sequence ID" value="TCT35382.1"/>
    <property type="molecule type" value="Genomic_DNA"/>
</dbReference>
<dbReference type="AlphaFoldDB" id="A0A4R3NKJ6"/>
<reference evidence="1 2" key="1">
    <citation type="submission" date="2019-03" db="EMBL/GenBank/DDBJ databases">
        <title>Freshwater and sediment microbial communities from various areas in North America, analyzing microbe dynamics in response to fracking.</title>
        <authorList>
            <person name="Lamendella R."/>
        </authorList>
    </citation>
    <scope>NUCLEOTIDE SEQUENCE [LARGE SCALE GENOMIC DNA]</scope>
    <source>
        <strain evidence="1 2">175.2</strain>
    </source>
</reference>
<dbReference type="InterPro" id="IPR006522">
    <property type="entry name" value="Phage_virion_morphogenesis"/>
</dbReference>
<evidence type="ECO:0000313" key="1">
    <source>
        <dbReference type="EMBL" id="TCT35382.1"/>
    </source>
</evidence>
<name>A0A4R3NKJ6_9HYPH</name>
<accession>A0A4R3NKJ6</accession>
<dbReference type="RefSeq" id="WP_132313051.1">
    <property type="nucleotide sequence ID" value="NZ_SMAR01000026.1"/>
</dbReference>
<sequence length="168" mass="18668">MAGVSITADIRDKGLMKGLGGLMLLTRNTQPMMNVIGVGLVASTVQRFITQTDPDGQPWQPVNKDYAADKRNSRILTESGRLRDSITHFAGNDYAQIGTNVIYARPHQEGAEIVPRNADHLYFRIGGNLIVADRVVLPPRPFLGISDEDETMIQQTIESFIVRFSRSR</sequence>
<dbReference type="OrthoDB" id="2081253at2"/>